<feature type="compositionally biased region" description="Basic and acidic residues" evidence="2">
    <location>
        <begin position="28"/>
        <end position="39"/>
    </location>
</feature>
<feature type="region of interest" description="Disordered" evidence="2">
    <location>
        <begin position="173"/>
        <end position="194"/>
    </location>
</feature>
<evidence type="ECO:0000313" key="4">
    <source>
        <dbReference type="Proteomes" id="UP000291116"/>
    </source>
</evidence>
<sequence>MSSSKNGEKRRITKTEKIAELQGKLKLLKQENERLKSEASDGMSKSGHSTGSSSKANSDMGKLKEALYALKRVTVKQEVSLAAMRDKAKQRRAEIHERNSLIKELEEENKAFRKAHASLKSSGGDDVSALRSQLADLELKLAREENDRAEQTKKLKESEAGISSLQALLAKTNGRGLRRTPSSDSHGFGSVMSDSTAGEDIAKLKKQLAKKEEKITNLQYELEQCKDEIHDLKERNQFSNAFPKTPAPGELDFFEDDDDFWGNF</sequence>
<feature type="coiled-coil region" evidence="1">
    <location>
        <begin position="88"/>
        <end position="161"/>
    </location>
</feature>
<evidence type="ECO:0000256" key="1">
    <source>
        <dbReference type="SAM" id="Coils"/>
    </source>
</evidence>
<keyword evidence="4" id="KW-1185">Reference proteome</keyword>
<feature type="coiled-coil region" evidence="1">
    <location>
        <begin position="201"/>
        <end position="235"/>
    </location>
</feature>
<feature type="region of interest" description="Disordered" evidence="2">
    <location>
        <begin position="23"/>
        <end position="59"/>
    </location>
</feature>
<name>A0A448ZEI1_9STRA</name>
<protein>
    <submittedName>
        <fullName evidence="3">Uncharacterized protein</fullName>
    </submittedName>
</protein>
<evidence type="ECO:0000256" key="2">
    <source>
        <dbReference type="SAM" id="MobiDB-lite"/>
    </source>
</evidence>
<keyword evidence="1" id="KW-0175">Coiled coil</keyword>
<dbReference type="AlphaFoldDB" id="A0A448ZEI1"/>
<reference evidence="3 4" key="1">
    <citation type="submission" date="2019-01" db="EMBL/GenBank/DDBJ databases">
        <authorList>
            <person name="Ferrante I. M."/>
        </authorList>
    </citation>
    <scope>NUCLEOTIDE SEQUENCE [LARGE SCALE GENOMIC DNA]</scope>
    <source>
        <strain evidence="3 4">B856</strain>
    </source>
</reference>
<dbReference type="Proteomes" id="UP000291116">
    <property type="component" value="Unassembled WGS sequence"/>
</dbReference>
<organism evidence="3 4">
    <name type="scientific">Pseudo-nitzschia multistriata</name>
    <dbReference type="NCBI Taxonomy" id="183589"/>
    <lineage>
        <taxon>Eukaryota</taxon>
        <taxon>Sar</taxon>
        <taxon>Stramenopiles</taxon>
        <taxon>Ochrophyta</taxon>
        <taxon>Bacillariophyta</taxon>
        <taxon>Bacillariophyceae</taxon>
        <taxon>Bacillariophycidae</taxon>
        <taxon>Bacillariales</taxon>
        <taxon>Bacillariaceae</taxon>
        <taxon>Pseudo-nitzschia</taxon>
    </lineage>
</organism>
<evidence type="ECO:0000313" key="3">
    <source>
        <dbReference type="EMBL" id="VEU40457.1"/>
    </source>
</evidence>
<dbReference type="OrthoDB" id="47652at2759"/>
<gene>
    <name evidence="3" type="ORF">PSNMU_V1.4_AUG-EV-PASAV3_0072780</name>
</gene>
<accession>A0A448ZEI1</accession>
<dbReference type="EMBL" id="CAACVS010000281">
    <property type="protein sequence ID" value="VEU40457.1"/>
    <property type="molecule type" value="Genomic_DNA"/>
</dbReference>
<proteinExistence type="predicted"/>
<feature type="compositionally biased region" description="Low complexity" evidence="2">
    <location>
        <begin position="44"/>
        <end position="58"/>
    </location>
</feature>